<name>E3MUR3_CAERE</name>
<sequence>MSTMPPVPMPPGNLIRHFNPKCKIPTENSMTEFVEKLYVKPLINFPKTIGPISWFFISEKKVIIGCLVGESINIRQAEALMKKINIYVCKSHIEETHREIYKKLCSHESEDLNPDSKIPKVMTTVSLLMPELKLSTFQQILNEFLIKHNYMMNGDQTEETDSLDESEKEEERLEESDYYLDGSDCSPDDATLPIKKYSPDASTSSAEKS</sequence>
<evidence type="ECO:0000313" key="3">
    <source>
        <dbReference type="EMBL" id="EFP09834.1"/>
    </source>
</evidence>
<feature type="compositionally biased region" description="Acidic residues" evidence="1">
    <location>
        <begin position="156"/>
        <end position="178"/>
    </location>
</feature>
<evidence type="ECO:0000256" key="1">
    <source>
        <dbReference type="SAM" id="MobiDB-lite"/>
    </source>
</evidence>
<proteinExistence type="predicted"/>
<dbReference type="HOGENOM" id="CLU_1316512_0_0_1"/>
<feature type="domain" description="Lin-15A/B-like" evidence="2">
    <location>
        <begin position="62"/>
        <end position="152"/>
    </location>
</feature>
<dbReference type="Pfam" id="PF25375">
    <property type="entry name" value="Lin-15B"/>
    <property type="match status" value="1"/>
</dbReference>
<dbReference type="EMBL" id="DS268480">
    <property type="protein sequence ID" value="EFP09834.1"/>
    <property type="molecule type" value="Genomic_DNA"/>
</dbReference>
<reference evidence="3" key="1">
    <citation type="submission" date="2007-07" db="EMBL/GenBank/DDBJ databases">
        <title>PCAP assembly of the Caenorhabditis remanei genome.</title>
        <authorList>
            <consortium name="The Caenorhabditis remanei Sequencing Consortium"/>
            <person name="Wilson R.K."/>
        </authorList>
    </citation>
    <scope>NUCLEOTIDE SEQUENCE [LARGE SCALE GENOMIC DNA]</scope>
    <source>
        <strain evidence="3">PB4641</strain>
    </source>
</reference>
<evidence type="ECO:0000313" key="4">
    <source>
        <dbReference type="Proteomes" id="UP000008281"/>
    </source>
</evidence>
<dbReference type="InterPro" id="IPR057432">
    <property type="entry name" value="Lin-15A/B-like_dom"/>
</dbReference>
<dbReference type="InParanoid" id="E3MUR3"/>
<feature type="region of interest" description="Disordered" evidence="1">
    <location>
        <begin position="156"/>
        <end position="209"/>
    </location>
</feature>
<dbReference type="GO" id="GO:0040027">
    <property type="term" value="P:negative regulation of vulval development"/>
    <property type="evidence" value="ECO:0007669"/>
    <property type="project" value="InterPro"/>
</dbReference>
<evidence type="ECO:0000259" key="2">
    <source>
        <dbReference type="Pfam" id="PF25375"/>
    </source>
</evidence>
<feature type="compositionally biased region" description="Polar residues" evidence="1">
    <location>
        <begin position="200"/>
        <end position="209"/>
    </location>
</feature>
<organism evidence="4">
    <name type="scientific">Caenorhabditis remanei</name>
    <name type="common">Caenorhabditis vulgaris</name>
    <dbReference type="NCBI Taxonomy" id="31234"/>
    <lineage>
        <taxon>Eukaryota</taxon>
        <taxon>Metazoa</taxon>
        <taxon>Ecdysozoa</taxon>
        <taxon>Nematoda</taxon>
        <taxon>Chromadorea</taxon>
        <taxon>Rhabditida</taxon>
        <taxon>Rhabditina</taxon>
        <taxon>Rhabditomorpha</taxon>
        <taxon>Rhabditoidea</taxon>
        <taxon>Rhabditidae</taxon>
        <taxon>Peloderinae</taxon>
        <taxon>Caenorhabditis</taxon>
    </lineage>
</organism>
<keyword evidence="4" id="KW-1185">Reference proteome</keyword>
<gene>
    <name evidence="3" type="ORF">CRE_21404</name>
</gene>
<accession>E3MUR3</accession>
<dbReference type="Proteomes" id="UP000008281">
    <property type="component" value="Unassembled WGS sequence"/>
</dbReference>
<dbReference type="AlphaFoldDB" id="E3MUR3"/>
<dbReference type="PANTHER" id="PTHR22716">
    <property type="entry name" value="ETS CLASS TRANSCRIPTION FACTOR-RELATED-RELATED"/>
    <property type="match status" value="1"/>
</dbReference>
<dbReference type="InterPro" id="IPR040129">
    <property type="entry name" value="Lin-15B-like"/>
</dbReference>
<protein>
    <recommendedName>
        <fullName evidence="2">Lin-15A/B-like domain-containing protein</fullName>
    </recommendedName>
</protein>